<dbReference type="Proteomes" id="UP000688137">
    <property type="component" value="Unassembled WGS sequence"/>
</dbReference>
<reference evidence="1" key="1">
    <citation type="submission" date="2021-01" db="EMBL/GenBank/DDBJ databases">
        <authorList>
            <consortium name="Genoscope - CEA"/>
            <person name="William W."/>
        </authorList>
    </citation>
    <scope>NUCLEOTIDE SEQUENCE</scope>
</reference>
<evidence type="ECO:0000313" key="1">
    <source>
        <dbReference type="EMBL" id="CAD8093311.1"/>
    </source>
</evidence>
<dbReference type="AlphaFoldDB" id="A0A8S1NSV9"/>
<dbReference type="OMA" id="WLAINIP"/>
<dbReference type="EMBL" id="CAJJDM010000096">
    <property type="protein sequence ID" value="CAD8093311.1"/>
    <property type="molecule type" value="Genomic_DNA"/>
</dbReference>
<accession>A0A8S1NSV9</accession>
<evidence type="ECO:0000313" key="2">
    <source>
        <dbReference type="Proteomes" id="UP000688137"/>
    </source>
</evidence>
<dbReference type="PANTHER" id="PTHR45333:SF1">
    <property type="entry name" value="CHROMOSOME UNDETERMINED SCAFFOLD_625, WHOLE GENOME SHOTGUN SEQUENCE"/>
    <property type="match status" value="1"/>
</dbReference>
<gene>
    <name evidence="1" type="ORF">PPRIM_AZ9-3.1.T0930007</name>
</gene>
<dbReference type="PROSITE" id="PS51996">
    <property type="entry name" value="TR_MART"/>
    <property type="match status" value="1"/>
</dbReference>
<dbReference type="PANTHER" id="PTHR45333">
    <property type="entry name" value="MEMBRANE PROTEIN-RELATED"/>
    <property type="match status" value="1"/>
</dbReference>
<sequence>MMLNIENQKTNKKMKQNLQLIWIDSKFNSTYQQRLRTIINDCSFVHSTDEAVYIIHNKKYGDKFVVIVSSSYIYNQEEHLDSNKIVFCEDSNNHLHKFLENNQLLVLVKSDILELEYYVSKNIEFLNAKESLNLSFCKQVKEKMNYYHQIEETSFRFLLINQKLQQNYLLSESELDNEILNLTSEKELKLLKDSVREKEEKKGVVFTIFEKLIYYYTRDELYKKLNQNLAESNYETMKQIMCILFDGFSKQIHDTKPPKKLYRGINFSSLLRKSYLQTLEDLNYCYTHKKSMFWNTLTSASIDFATAEKFSKGDCKIIFEISLSENNPHPFLKLDEYQSEYQNEEEVILFPQFEFHIVDYRNENGIQYFCIKQVDNNFSMALDKNKREQYWLNRINNELKPKLKIINAFYQNRINYIIKNVRNFPPEVGDVRYQLKNNIDDYFYKLVQYLSQFYQNYEPHKEYLYNLLDVCIQDIKFEFIITDDFLLKLSEFIESVSELLINQFIKIIQQIFNLEDFKGVLIKIWSQYYHQQNYSLFNYNLQNLSLRTPTLRTKLQNWRQLQMEEIKTIQVVKYSTTEKMGYELTLNDGNKVLVYISADNVPTFIKKIDGSASFGYSDKWQGQGESIQTKGLKVKDVQKDIKVDLANDNYNLKNFSKNKLKFIEKHIGQFGQVGGMIGTTLVEAYYGQLNEVSLGVNGVLTIVSFYSPIVPMVISGGCLIKETLDQYKNLKSTFKATVQLGKMIIKTARNVTILQSATYFGTLFGSPLGPIGSASGALIGGIIGGAAIGFIDMYSQLAQFKIKVSIGKRNKSIQKNGLLENPGVNPRVEFSKLGKQVKSLILIALSDTRVIWLAINIPKDQKIITENHKYGKISIRYPYIGPYDHESKVIFYSFGVKDENLNENTVIDELNNKTLHLVCFAKKTIKL</sequence>
<comment type="caution">
    <text evidence="1">The sequence shown here is derived from an EMBL/GenBank/DDBJ whole genome shotgun (WGS) entry which is preliminary data.</text>
</comment>
<proteinExistence type="predicted"/>
<keyword evidence="2" id="KW-1185">Reference proteome</keyword>
<name>A0A8S1NSV9_PARPR</name>
<organism evidence="1 2">
    <name type="scientific">Paramecium primaurelia</name>
    <dbReference type="NCBI Taxonomy" id="5886"/>
    <lineage>
        <taxon>Eukaryota</taxon>
        <taxon>Sar</taxon>
        <taxon>Alveolata</taxon>
        <taxon>Ciliophora</taxon>
        <taxon>Intramacronucleata</taxon>
        <taxon>Oligohymenophorea</taxon>
        <taxon>Peniculida</taxon>
        <taxon>Parameciidae</taxon>
        <taxon>Paramecium</taxon>
    </lineage>
</organism>
<protein>
    <submittedName>
        <fullName evidence="1">Uncharacterized protein</fullName>
    </submittedName>
</protein>